<protein>
    <submittedName>
        <fullName evidence="7">Transcriptional regulator, IclR family</fullName>
    </submittedName>
</protein>
<dbReference type="GO" id="GO:0045892">
    <property type="term" value="P:negative regulation of DNA-templated transcription"/>
    <property type="evidence" value="ECO:0007669"/>
    <property type="project" value="TreeGrafter"/>
</dbReference>
<keyword evidence="2" id="KW-0238">DNA-binding</keyword>
<dbReference type="PROSITE" id="PS51078">
    <property type="entry name" value="ICLR_ED"/>
    <property type="match status" value="1"/>
</dbReference>
<evidence type="ECO:0000256" key="3">
    <source>
        <dbReference type="ARBA" id="ARBA00023163"/>
    </source>
</evidence>
<dbReference type="PANTHER" id="PTHR30136:SF24">
    <property type="entry name" value="HTH-TYPE TRANSCRIPTIONAL REPRESSOR ALLR"/>
    <property type="match status" value="1"/>
</dbReference>
<reference evidence="8" key="1">
    <citation type="submission" date="2016-10" db="EMBL/GenBank/DDBJ databases">
        <authorList>
            <person name="Varghese N."/>
            <person name="Submissions S."/>
        </authorList>
    </citation>
    <scope>NUCLEOTIDE SEQUENCE [LARGE SCALE GENOMIC DNA]</scope>
    <source>
        <strain evidence="8">DSM 11593</strain>
    </source>
</reference>
<feature type="region of interest" description="Disordered" evidence="4">
    <location>
        <begin position="1"/>
        <end position="20"/>
    </location>
</feature>
<dbReference type="AlphaFoldDB" id="A0A1H6MKD0"/>
<dbReference type="RefSeq" id="WP_177172537.1">
    <property type="nucleotide sequence ID" value="NZ_FNXG01000003.1"/>
</dbReference>
<proteinExistence type="predicted"/>
<dbReference type="GO" id="GO:0003677">
    <property type="term" value="F:DNA binding"/>
    <property type="evidence" value="ECO:0007669"/>
    <property type="project" value="UniProtKB-KW"/>
</dbReference>
<dbReference type="GO" id="GO:0003700">
    <property type="term" value="F:DNA-binding transcription factor activity"/>
    <property type="evidence" value="ECO:0007669"/>
    <property type="project" value="TreeGrafter"/>
</dbReference>
<evidence type="ECO:0000256" key="1">
    <source>
        <dbReference type="ARBA" id="ARBA00023015"/>
    </source>
</evidence>
<feature type="domain" description="IclR-ED" evidence="6">
    <location>
        <begin position="83"/>
        <end position="266"/>
    </location>
</feature>
<evidence type="ECO:0000256" key="4">
    <source>
        <dbReference type="SAM" id="MobiDB-lite"/>
    </source>
</evidence>
<dbReference type="SMART" id="SM00346">
    <property type="entry name" value="HTH_ICLR"/>
    <property type="match status" value="1"/>
</dbReference>
<dbReference type="InterPro" id="IPR005471">
    <property type="entry name" value="Tscrpt_reg_IclR_N"/>
</dbReference>
<evidence type="ECO:0000313" key="8">
    <source>
        <dbReference type="Proteomes" id="UP000199125"/>
    </source>
</evidence>
<evidence type="ECO:0000259" key="5">
    <source>
        <dbReference type="PROSITE" id="PS51077"/>
    </source>
</evidence>
<dbReference type="Gene3D" id="3.30.450.40">
    <property type="match status" value="1"/>
</dbReference>
<gene>
    <name evidence="7" type="ORF">SAMN04488075_2061</name>
</gene>
<dbReference type="Pfam" id="PF09339">
    <property type="entry name" value="HTH_IclR"/>
    <property type="match status" value="1"/>
</dbReference>
<dbReference type="PANTHER" id="PTHR30136">
    <property type="entry name" value="HELIX-TURN-HELIX TRANSCRIPTIONAL REGULATOR, ICLR FAMILY"/>
    <property type="match status" value="1"/>
</dbReference>
<evidence type="ECO:0000256" key="2">
    <source>
        <dbReference type="ARBA" id="ARBA00023125"/>
    </source>
</evidence>
<dbReference type="InterPro" id="IPR029016">
    <property type="entry name" value="GAF-like_dom_sf"/>
</dbReference>
<dbReference type="PROSITE" id="PS51077">
    <property type="entry name" value="HTH_ICLR"/>
    <property type="match status" value="1"/>
</dbReference>
<dbReference type="SUPFAM" id="SSF46785">
    <property type="entry name" value="Winged helix' DNA-binding domain"/>
    <property type="match status" value="1"/>
</dbReference>
<dbReference type="InterPro" id="IPR014757">
    <property type="entry name" value="Tscrpt_reg_IclR_C"/>
</dbReference>
<keyword evidence="3" id="KW-0804">Transcription</keyword>
<accession>A0A1H6MKD0</accession>
<dbReference type="EMBL" id="FNXG01000003">
    <property type="protein sequence ID" value="SEH98275.1"/>
    <property type="molecule type" value="Genomic_DNA"/>
</dbReference>
<organism evidence="7 8">
    <name type="scientific">Paracoccus alkenifer</name>
    <dbReference type="NCBI Taxonomy" id="65735"/>
    <lineage>
        <taxon>Bacteria</taxon>
        <taxon>Pseudomonadati</taxon>
        <taxon>Pseudomonadota</taxon>
        <taxon>Alphaproteobacteria</taxon>
        <taxon>Rhodobacterales</taxon>
        <taxon>Paracoccaceae</taxon>
        <taxon>Paracoccus</taxon>
    </lineage>
</organism>
<dbReference type="InterPro" id="IPR050707">
    <property type="entry name" value="HTH_MetabolicPath_Reg"/>
</dbReference>
<evidence type="ECO:0000259" key="6">
    <source>
        <dbReference type="PROSITE" id="PS51078"/>
    </source>
</evidence>
<dbReference type="Proteomes" id="UP000199125">
    <property type="component" value="Unassembled WGS sequence"/>
</dbReference>
<sequence length="276" mass="27408">MESTSTRPRGRPSSGGPAAGSAVVDRALALLEVLAAGDGATLSELGRRLGLAPSTTHRLLAALAARRLVEADPLTQLWHVGPGAFRLGAAFLRRGGLAERARPLMAQLAADSGETAVLAVADGDAALVVAESQAAGSLRVVLPPGARLAYHATAPGKALIAHLPLARVRALLGQGALPALTPRSFTDQGELTAELATLRHGGWLAERGESVPGQSGIAAPVFGGSGDPVAALGIIGPSVRLDDAALARLGPAVAAAAAGLGAALGGPALSPQTGKR</sequence>
<name>A0A1H6MKD0_9RHOB</name>
<dbReference type="Gene3D" id="1.10.10.10">
    <property type="entry name" value="Winged helix-like DNA-binding domain superfamily/Winged helix DNA-binding domain"/>
    <property type="match status" value="1"/>
</dbReference>
<keyword evidence="8" id="KW-1185">Reference proteome</keyword>
<keyword evidence="1" id="KW-0805">Transcription regulation</keyword>
<feature type="domain" description="HTH iclR-type" evidence="5">
    <location>
        <begin position="21"/>
        <end position="82"/>
    </location>
</feature>
<dbReference type="SUPFAM" id="SSF55781">
    <property type="entry name" value="GAF domain-like"/>
    <property type="match status" value="1"/>
</dbReference>
<dbReference type="InterPro" id="IPR036390">
    <property type="entry name" value="WH_DNA-bd_sf"/>
</dbReference>
<dbReference type="InterPro" id="IPR036388">
    <property type="entry name" value="WH-like_DNA-bd_sf"/>
</dbReference>
<evidence type="ECO:0000313" key="7">
    <source>
        <dbReference type="EMBL" id="SEH98275.1"/>
    </source>
</evidence>
<dbReference type="STRING" id="65735.SAMN04488075_2061"/>
<feature type="compositionally biased region" description="Low complexity" evidence="4">
    <location>
        <begin position="11"/>
        <end position="20"/>
    </location>
</feature>
<dbReference type="Pfam" id="PF01614">
    <property type="entry name" value="IclR_C"/>
    <property type="match status" value="1"/>
</dbReference>